<name>A0ABS5XER6_9GAMM</name>
<accession>A0ABS5XER6</accession>
<evidence type="ECO:0000256" key="1">
    <source>
        <dbReference type="SAM" id="Phobius"/>
    </source>
</evidence>
<reference evidence="2 3" key="1">
    <citation type="submission" date="2021-04" db="EMBL/GenBank/DDBJ databases">
        <title>Pseudomonas boanensis sp. nov., a bacterium isolated from river water used for household purposes in Boane District, Mozambique.</title>
        <authorList>
            <person name="Nicklasson M."/>
            <person name="Martin-Rodriguez A.J."/>
            <person name="Thorell K."/>
            <person name="Neves L."/>
            <person name="Mussagy A."/>
            <person name="Rydberg H.A."/>
            <person name="Hernroth B."/>
            <person name="Svensson-Stadler L."/>
            <person name="Sjoling A."/>
        </authorList>
    </citation>
    <scope>NUCLEOTIDE SEQUENCE [LARGE SCALE GENOMIC DNA]</scope>
    <source>
        <strain evidence="2 3">DB1</strain>
    </source>
</reference>
<feature type="transmembrane region" description="Helical" evidence="1">
    <location>
        <begin position="111"/>
        <end position="131"/>
    </location>
</feature>
<evidence type="ECO:0000313" key="3">
    <source>
        <dbReference type="Proteomes" id="UP001519667"/>
    </source>
</evidence>
<feature type="transmembrane region" description="Helical" evidence="1">
    <location>
        <begin position="59"/>
        <end position="76"/>
    </location>
</feature>
<dbReference type="EMBL" id="JAGTIS010000002">
    <property type="protein sequence ID" value="MBT8765773.1"/>
    <property type="molecule type" value="Genomic_DNA"/>
</dbReference>
<feature type="transmembrane region" description="Helical" evidence="1">
    <location>
        <begin position="171"/>
        <end position="189"/>
    </location>
</feature>
<proteinExistence type="predicted"/>
<feature type="transmembrane region" description="Helical" evidence="1">
    <location>
        <begin position="82"/>
        <end position="99"/>
    </location>
</feature>
<evidence type="ECO:0000313" key="2">
    <source>
        <dbReference type="EMBL" id="MBT8765773.1"/>
    </source>
</evidence>
<keyword evidence="1" id="KW-0812">Transmembrane</keyword>
<feature type="transmembrane region" description="Helical" evidence="1">
    <location>
        <begin position="351"/>
        <end position="374"/>
    </location>
</feature>
<gene>
    <name evidence="2" type="ORF">J7302_06470</name>
</gene>
<protein>
    <submittedName>
        <fullName evidence="2">Uncharacterized protein</fullName>
    </submittedName>
</protein>
<feature type="transmembrane region" description="Helical" evidence="1">
    <location>
        <begin position="31"/>
        <end position="52"/>
    </location>
</feature>
<sequence>MKRKELLHLAFHLSALSIILLQQISVPQINNIQIITPIIIAIGAALILTGAAKVQNSKLLATAYIFATISTLISIIKNPDIISLQSYIYFAALYLIFFVRPTKENNLIEKLPSIGILFSAIGIGQLLAQYIGIPFFDVRSIAPESTIIQNYNYSYETSYNSGIFKPNGATFLEPSFFSQFMALFLIVEYHNKRRALFLATFALSILASHSGTGIIILLFWAISFPIFINPMRTSSIIGLMLPIAAVLIALGQSEYLYTRALEITREESSAHIRFIAPLLNYQALIDSTGIATLLFGAGPGSSENIILTYQANYSAFFKAIFEYGLFFSLSYVFWWAIFLKRNAPNYLFAPLFAFIFIASGSFLQPLTLLAAWFFCFFASPTCQQRTLQPRPCNQLVI</sequence>
<dbReference type="Proteomes" id="UP001519667">
    <property type="component" value="Unassembled WGS sequence"/>
</dbReference>
<keyword evidence="1" id="KW-0472">Membrane</keyword>
<feature type="transmembrane region" description="Helical" evidence="1">
    <location>
        <begin position="196"/>
        <end position="222"/>
    </location>
</feature>
<comment type="caution">
    <text evidence="2">The sequence shown here is derived from an EMBL/GenBank/DDBJ whole genome shotgun (WGS) entry which is preliminary data.</text>
</comment>
<organism evidence="2 3">
    <name type="scientific">Metapseudomonas boanensis</name>
    <dbReference type="NCBI Taxonomy" id="2822138"/>
    <lineage>
        <taxon>Bacteria</taxon>
        <taxon>Pseudomonadati</taxon>
        <taxon>Pseudomonadota</taxon>
        <taxon>Gammaproteobacteria</taxon>
        <taxon>Pseudomonadales</taxon>
        <taxon>Pseudomonadaceae</taxon>
        <taxon>Metapseudomonas</taxon>
    </lineage>
</organism>
<keyword evidence="3" id="KW-1185">Reference proteome</keyword>
<feature type="transmembrane region" description="Helical" evidence="1">
    <location>
        <begin position="234"/>
        <end position="257"/>
    </location>
</feature>
<keyword evidence="1" id="KW-1133">Transmembrane helix</keyword>
<feature type="transmembrane region" description="Helical" evidence="1">
    <location>
        <begin position="320"/>
        <end position="339"/>
    </location>
</feature>
<dbReference type="RefSeq" id="WP_215371983.1">
    <property type="nucleotide sequence ID" value="NZ_JAGTIS010000002.1"/>
</dbReference>